<evidence type="ECO:0000256" key="1">
    <source>
        <dbReference type="SAM" id="SignalP"/>
    </source>
</evidence>
<accession>A0A1L4FSZ4</accession>
<evidence type="ECO:0000313" key="2">
    <source>
        <dbReference type="EMBL" id="APJ38730.1"/>
    </source>
</evidence>
<sequence length="379" mass="45723">MKKIFLLSLILPFVSMSTNCVMNKKIEVKTIEEKKPINPIWPPIVDLVGLWHPDLSDNKYSDEKDENEHDNSLKQQYPENFDWSNANEKEIINFLIAKNFQDHLRYSSEFGKISDSLQLRIKELLNNSNISFNVNEYNTKLLHRITLKRDEIFNHLRKINDIYNDQIQNKKIFFYLEHYQANTNKNITEDWRKYVTLTINIEESELPKFSSFKDAEELFKLLNLSNMTYDTKVENNTLYEQPYEMTIFTFKPSDYKVAIDELNSFFVSLGIKDKIPFRFKIWTNKLDFRKESSDSITNIEKMTWYNAKWSIGIHRKFLKDIEWSKLLLYVPFFQKCPHIDELVKTNFVWYNGDWQLEEIYKKSIYSSDVDYWAWPRSWW</sequence>
<protein>
    <recommendedName>
        <fullName evidence="4">Lipoprotein</fullName>
    </recommendedName>
</protein>
<dbReference type="EMBL" id="CP017813">
    <property type="protein sequence ID" value="APJ38730.1"/>
    <property type="molecule type" value="Genomic_DNA"/>
</dbReference>
<feature type="chain" id="PRO_5012205282" description="Lipoprotein" evidence="1">
    <location>
        <begin position="18"/>
        <end position="379"/>
    </location>
</feature>
<evidence type="ECO:0008006" key="4">
    <source>
        <dbReference type="Google" id="ProtNLM"/>
    </source>
</evidence>
<dbReference type="RefSeq" id="WP_073372731.1">
    <property type="nucleotide sequence ID" value="NZ_CP017813.1"/>
</dbReference>
<name>A0A1L4FSZ4_9BACT</name>
<dbReference type="OrthoDB" id="9806254at2"/>
<feature type="signal peptide" evidence="1">
    <location>
        <begin position="1"/>
        <end position="17"/>
    </location>
</feature>
<gene>
    <name evidence="2" type="ORF">BLA55_03660</name>
</gene>
<keyword evidence="3" id="KW-1185">Reference proteome</keyword>
<dbReference type="AlphaFoldDB" id="A0A1L4FSZ4"/>
<reference evidence="3" key="1">
    <citation type="submission" date="2016-10" db="EMBL/GenBank/DDBJ databases">
        <authorList>
            <person name="Beylefeld A."/>
            <person name="Abolnik C."/>
        </authorList>
    </citation>
    <scope>NUCLEOTIDE SEQUENCE [LARGE SCALE GENOMIC DNA]</scope>
    <source>
        <strain evidence="3">B359_6</strain>
    </source>
</reference>
<keyword evidence="1" id="KW-0732">Signal</keyword>
<organism evidence="2 3">
    <name type="scientific">Mycoplasmopsis pullorum</name>
    <dbReference type="NCBI Taxonomy" id="48003"/>
    <lineage>
        <taxon>Bacteria</taxon>
        <taxon>Bacillati</taxon>
        <taxon>Mycoplasmatota</taxon>
        <taxon>Mycoplasmoidales</taxon>
        <taxon>Metamycoplasmataceae</taxon>
        <taxon>Mycoplasmopsis</taxon>
    </lineage>
</organism>
<dbReference type="KEGG" id="mpul:BLA55_03660"/>
<proteinExistence type="predicted"/>
<dbReference type="STRING" id="48003.BLA55_03660"/>
<dbReference type="Proteomes" id="UP000184322">
    <property type="component" value="Chromosome"/>
</dbReference>
<evidence type="ECO:0000313" key="3">
    <source>
        <dbReference type="Proteomes" id="UP000184322"/>
    </source>
</evidence>